<feature type="region of interest" description="Disordered" evidence="1">
    <location>
        <begin position="1"/>
        <end position="53"/>
    </location>
</feature>
<evidence type="ECO:0000313" key="3">
    <source>
        <dbReference type="Proteomes" id="UP000275078"/>
    </source>
</evidence>
<evidence type="ECO:0000313" key="2">
    <source>
        <dbReference type="EMBL" id="RPA83769.1"/>
    </source>
</evidence>
<accession>A0A3N4ICF3</accession>
<name>A0A3N4ICF3_ASCIM</name>
<reference evidence="2 3" key="1">
    <citation type="journal article" date="2018" name="Nat. Ecol. Evol.">
        <title>Pezizomycetes genomes reveal the molecular basis of ectomycorrhizal truffle lifestyle.</title>
        <authorList>
            <person name="Murat C."/>
            <person name="Payen T."/>
            <person name="Noel B."/>
            <person name="Kuo A."/>
            <person name="Morin E."/>
            <person name="Chen J."/>
            <person name="Kohler A."/>
            <person name="Krizsan K."/>
            <person name="Balestrini R."/>
            <person name="Da Silva C."/>
            <person name="Montanini B."/>
            <person name="Hainaut M."/>
            <person name="Levati E."/>
            <person name="Barry K.W."/>
            <person name="Belfiori B."/>
            <person name="Cichocki N."/>
            <person name="Clum A."/>
            <person name="Dockter R.B."/>
            <person name="Fauchery L."/>
            <person name="Guy J."/>
            <person name="Iotti M."/>
            <person name="Le Tacon F."/>
            <person name="Lindquist E.A."/>
            <person name="Lipzen A."/>
            <person name="Malagnac F."/>
            <person name="Mello A."/>
            <person name="Molinier V."/>
            <person name="Miyauchi S."/>
            <person name="Poulain J."/>
            <person name="Riccioni C."/>
            <person name="Rubini A."/>
            <person name="Sitrit Y."/>
            <person name="Splivallo R."/>
            <person name="Traeger S."/>
            <person name="Wang M."/>
            <person name="Zifcakova L."/>
            <person name="Wipf D."/>
            <person name="Zambonelli A."/>
            <person name="Paolocci F."/>
            <person name="Nowrousian M."/>
            <person name="Ottonello S."/>
            <person name="Baldrian P."/>
            <person name="Spatafora J.W."/>
            <person name="Henrissat B."/>
            <person name="Nagy L.G."/>
            <person name="Aury J.M."/>
            <person name="Wincker P."/>
            <person name="Grigoriev I.V."/>
            <person name="Bonfante P."/>
            <person name="Martin F.M."/>
        </authorList>
    </citation>
    <scope>NUCLEOTIDE SEQUENCE [LARGE SCALE GENOMIC DNA]</scope>
    <source>
        <strain evidence="2 3">RN42</strain>
    </source>
</reference>
<gene>
    <name evidence="2" type="ORF">BJ508DRAFT_324129</name>
</gene>
<dbReference type="EMBL" id="ML119662">
    <property type="protein sequence ID" value="RPA83769.1"/>
    <property type="molecule type" value="Genomic_DNA"/>
</dbReference>
<feature type="region of interest" description="Disordered" evidence="1">
    <location>
        <begin position="65"/>
        <end position="149"/>
    </location>
</feature>
<keyword evidence="3" id="KW-1185">Reference proteome</keyword>
<feature type="compositionally biased region" description="Basic and acidic residues" evidence="1">
    <location>
        <begin position="93"/>
        <end position="111"/>
    </location>
</feature>
<sequence>MSDPAKPPSPKHEFEKSPPSSPPVLKRPAGPKKETAEESTSEADLRVKAQGLDPGVLAELEKMKAEREAPVLVRKASFNRSYTVRGAVPVSPRPEDLAEKGNENYDRKDLAQRPGTGYESIDLPQIQRTPSPSDSKDEPESNVGASQGK</sequence>
<organism evidence="2 3">
    <name type="scientific">Ascobolus immersus RN42</name>
    <dbReference type="NCBI Taxonomy" id="1160509"/>
    <lineage>
        <taxon>Eukaryota</taxon>
        <taxon>Fungi</taxon>
        <taxon>Dikarya</taxon>
        <taxon>Ascomycota</taxon>
        <taxon>Pezizomycotina</taxon>
        <taxon>Pezizomycetes</taxon>
        <taxon>Pezizales</taxon>
        <taxon>Ascobolaceae</taxon>
        <taxon>Ascobolus</taxon>
    </lineage>
</organism>
<proteinExistence type="predicted"/>
<dbReference type="AlphaFoldDB" id="A0A3N4ICF3"/>
<evidence type="ECO:0000256" key="1">
    <source>
        <dbReference type="SAM" id="MobiDB-lite"/>
    </source>
</evidence>
<protein>
    <submittedName>
        <fullName evidence="2">Uncharacterized protein</fullName>
    </submittedName>
</protein>
<dbReference type="Proteomes" id="UP000275078">
    <property type="component" value="Unassembled WGS sequence"/>
</dbReference>